<keyword evidence="4" id="KW-1185">Reference proteome</keyword>
<dbReference type="Gene3D" id="3.40.390.10">
    <property type="entry name" value="Collagenase (Catalytic Domain)"/>
    <property type="match status" value="1"/>
</dbReference>
<feature type="domain" description="Peptidase M12A" evidence="2">
    <location>
        <begin position="68"/>
        <end position="266"/>
    </location>
</feature>
<keyword evidence="1" id="KW-0862">Zinc</keyword>
<comment type="caution">
    <text evidence="1">Lacks conserved residue(s) required for the propagation of feature annotation.</text>
</comment>
<dbReference type="GO" id="GO:0006508">
    <property type="term" value="P:proteolysis"/>
    <property type="evidence" value="ECO:0007669"/>
    <property type="project" value="UniProtKB-KW"/>
</dbReference>
<proteinExistence type="predicted"/>
<feature type="active site" evidence="1">
    <location>
        <position position="167"/>
    </location>
</feature>
<dbReference type="AlphaFoldDB" id="A0A098GAQ3"/>
<dbReference type="OrthoDB" id="8455098at2"/>
<dbReference type="PROSITE" id="PS51864">
    <property type="entry name" value="ASTACIN"/>
    <property type="match status" value="1"/>
</dbReference>
<reference evidence="4" key="1">
    <citation type="submission" date="2014-09" db="EMBL/GenBank/DDBJ databases">
        <authorList>
            <person name="Gomez-Valero L."/>
        </authorList>
    </citation>
    <scope>NUCLEOTIDE SEQUENCE [LARGE SCALE GENOMIC DNA]</scope>
    <source>
        <strain evidence="4">ATCC700992</strain>
    </source>
</reference>
<dbReference type="InterPro" id="IPR006026">
    <property type="entry name" value="Peptidase_Metallo"/>
</dbReference>
<keyword evidence="1 3" id="KW-0378">Hydrolase</keyword>
<gene>
    <name evidence="3" type="ORF">LFA_3783</name>
</gene>
<sequence>MEFSLKITTLVCSVLYFSSSNAIQLGKITVADPVIGNKTIVYEKKNGYAVVEGDILLGKVEELSHQGAVITVRVGGLRWPHAAIVYEIDEELPFENKLSIYQAIDHWQKNSKIEFIELTSKNRSLYQDYVSFTPAPGTTCASFVGRQGGKQVIQLSRRCTTMNTVHEIGHALGLWHEQSRADRDTYVRIAWDNIEEDHKYNFNQHLTDGNDYGEYDYQSIMHYGPYAFSKNGQKTIIPLTDDAEIGQRNHLSPKDIAAIDAVYADE</sequence>
<dbReference type="CDD" id="cd04280">
    <property type="entry name" value="ZnMc_astacin_like"/>
    <property type="match status" value="1"/>
</dbReference>
<feature type="binding site" evidence="1">
    <location>
        <position position="166"/>
    </location>
    <ligand>
        <name>Zn(2+)</name>
        <dbReference type="ChEBI" id="CHEBI:29105"/>
        <note>catalytic</note>
    </ligand>
</feature>
<dbReference type="InterPro" id="IPR034035">
    <property type="entry name" value="Astacin-like_dom"/>
</dbReference>
<dbReference type="NCBIfam" id="NF045530">
    <property type="entry name" value="LegP"/>
    <property type="match status" value="1"/>
</dbReference>
<dbReference type="Proteomes" id="UP000032430">
    <property type="component" value="Chromosome I"/>
</dbReference>
<accession>A0A098GAQ3</accession>
<feature type="binding site" evidence="1">
    <location>
        <position position="176"/>
    </location>
    <ligand>
        <name>Zn(2+)</name>
        <dbReference type="ChEBI" id="CHEBI:29105"/>
        <note>catalytic</note>
    </ligand>
</feature>
<keyword evidence="1" id="KW-0479">Metal-binding</keyword>
<dbReference type="PRINTS" id="PR00480">
    <property type="entry name" value="ASTACIN"/>
</dbReference>
<organism evidence="3 4">
    <name type="scientific">Legionella fallonii LLAP-10</name>
    <dbReference type="NCBI Taxonomy" id="1212491"/>
    <lineage>
        <taxon>Bacteria</taxon>
        <taxon>Pseudomonadati</taxon>
        <taxon>Pseudomonadota</taxon>
        <taxon>Gammaproteobacteria</taxon>
        <taxon>Legionellales</taxon>
        <taxon>Legionellaceae</taxon>
        <taxon>Legionella</taxon>
    </lineage>
</organism>
<dbReference type="GO" id="GO:0008270">
    <property type="term" value="F:zinc ion binding"/>
    <property type="evidence" value="ECO:0007669"/>
    <property type="project" value="UniProtKB-UniRule"/>
</dbReference>
<dbReference type="EC" id="3.4.24.21" evidence="3"/>
<keyword evidence="1 3" id="KW-0645">Protease</keyword>
<dbReference type="SMART" id="SM00235">
    <property type="entry name" value="ZnMc"/>
    <property type="match status" value="1"/>
</dbReference>
<feature type="binding site" evidence="1">
    <location>
        <position position="170"/>
    </location>
    <ligand>
        <name>Zn(2+)</name>
        <dbReference type="ChEBI" id="CHEBI:29105"/>
        <note>catalytic</note>
    </ligand>
</feature>
<dbReference type="PANTHER" id="PTHR10127:SF850">
    <property type="entry name" value="METALLOENDOPEPTIDASE"/>
    <property type="match status" value="1"/>
</dbReference>
<dbReference type="GO" id="GO:0004222">
    <property type="term" value="F:metalloendopeptidase activity"/>
    <property type="evidence" value="ECO:0007669"/>
    <property type="project" value="UniProtKB-UniRule"/>
</dbReference>
<evidence type="ECO:0000313" key="4">
    <source>
        <dbReference type="Proteomes" id="UP000032430"/>
    </source>
</evidence>
<dbReference type="EMBL" id="LN614827">
    <property type="protein sequence ID" value="CEG59105.1"/>
    <property type="molecule type" value="Genomic_DNA"/>
</dbReference>
<dbReference type="PANTHER" id="PTHR10127">
    <property type="entry name" value="DISCOIDIN, CUB, EGF, LAMININ , AND ZINC METALLOPROTEASE DOMAIN CONTAINING"/>
    <property type="match status" value="1"/>
</dbReference>
<name>A0A098GAQ3_9GAMM</name>
<dbReference type="KEGG" id="lfa:LFA_3783"/>
<dbReference type="Pfam" id="PF01400">
    <property type="entry name" value="Astacin"/>
    <property type="match status" value="1"/>
</dbReference>
<keyword evidence="1" id="KW-0482">Metalloprotease</keyword>
<comment type="cofactor">
    <cofactor evidence="1">
        <name>Zn(2+)</name>
        <dbReference type="ChEBI" id="CHEBI:29105"/>
    </cofactor>
    <text evidence="1">Binds 1 zinc ion per subunit.</text>
</comment>
<evidence type="ECO:0000259" key="2">
    <source>
        <dbReference type="PROSITE" id="PS51864"/>
    </source>
</evidence>
<evidence type="ECO:0000256" key="1">
    <source>
        <dbReference type="PROSITE-ProRule" id="PRU01211"/>
    </source>
</evidence>
<dbReference type="STRING" id="1212491.LFA_3783"/>
<dbReference type="InterPro" id="IPR024079">
    <property type="entry name" value="MetalloPept_cat_dom_sf"/>
</dbReference>
<dbReference type="RefSeq" id="WP_045097291.1">
    <property type="nucleotide sequence ID" value="NZ_LN614827.1"/>
</dbReference>
<dbReference type="SUPFAM" id="SSF55486">
    <property type="entry name" value="Metalloproteases ('zincins'), catalytic domain"/>
    <property type="match status" value="1"/>
</dbReference>
<protein>
    <submittedName>
        <fullName evidence="3">Astacin protease (Substrate of the Dot/Icm secretion system)</fullName>
        <ecNumber evidence="3">3.4.24.21</ecNumber>
    </submittedName>
</protein>
<dbReference type="HOGENOM" id="CLU_017286_2_0_6"/>
<dbReference type="InterPro" id="IPR001506">
    <property type="entry name" value="Peptidase_M12A"/>
</dbReference>
<evidence type="ECO:0000313" key="3">
    <source>
        <dbReference type="EMBL" id="CEG59105.1"/>
    </source>
</evidence>